<dbReference type="InterPro" id="IPR035897">
    <property type="entry name" value="Toll_tir_struct_dom_sf"/>
</dbReference>
<dbReference type="PANTHER" id="PTHR11017:SF574">
    <property type="entry name" value="ADP-RIBOSYL CYCLASE_CYCLIC ADP-RIBOSE HYDROLASE"/>
    <property type="match status" value="1"/>
</dbReference>
<dbReference type="FunFam" id="3.40.50.10140:FF:000007">
    <property type="entry name" value="Disease resistance protein (TIR-NBS-LRR class)"/>
    <property type="match status" value="1"/>
</dbReference>
<dbReference type="SMR" id="A0A251MYT8"/>
<dbReference type="GO" id="GO:0007165">
    <property type="term" value="P:signal transduction"/>
    <property type="evidence" value="ECO:0007669"/>
    <property type="project" value="InterPro"/>
</dbReference>
<keyword evidence="4" id="KW-1185">Reference proteome</keyword>
<evidence type="ECO:0000259" key="2">
    <source>
        <dbReference type="PROSITE" id="PS50104"/>
    </source>
</evidence>
<dbReference type="Gene3D" id="3.40.50.300">
    <property type="entry name" value="P-loop containing nucleotide triphosphate hydrolases"/>
    <property type="match status" value="1"/>
</dbReference>
<dbReference type="Pfam" id="PF00931">
    <property type="entry name" value="NB-ARC"/>
    <property type="match status" value="1"/>
</dbReference>
<dbReference type="AlphaFoldDB" id="A0A251MYT8"/>
<evidence type="ECO:0000256" key="1">
    <source>
        <dbReference type="ARBA" id="ARBA00023027"/>
    </source>
</evidence>
<dbReference type="SMART" id="SM00255">
    <property type="entry name" value="TIR"/>
    <property type="match status" value="1"/>
</dbReference>
<dbReference type="EMBL" id="CM007658">
    <property type="protein sequence ID" value="ONH91479.1"/>
    <property type="molecule type" value="Genomic_DNA"/>
</dbReference>
<dbReference type="InterPro" id="IPR000157">
    <property type="entry name" value="TIR_dom"/>
</dbReference>
<feature type="domain" description="TIR" evidence="2">
    <location>
        <begin position="16"/>
        <end position="183"/>
    </location>
</feature>
<dbReference type="Proteomes" id="UP000006882">
    <property type="component" value="Chromosome G8"/>
</dbReference>
<sequence>MASSSSSSSFANPPPQKYDVFISFRGADTRDTFTSHLHAALVRKKIQTYMDCRLERGDKIGPSLLQAIKESKLSLIVFSKNYAFSTWCLDELMHILGCKKSYGQIVIPIFYDTDPSQVRKQHESYRDAFAQLEERFEDNMDKVLMWRNALKEAANMSGFDNSKRTRAEADFIEEVAEDVLTKLNRASSRVLEDLDQFYSRKIEEVESLLCLDSPDVRTVGIWVGSWVGNLGKSWLTTLGDVLIHRLSRQFEATCFLADVKEGSKRHGLNHLRNLLLREILNEKALIIDTPSVSPFIQERLSRTKVLIVLDDVTDSSQIENLACSSHLKFGPGSRIIITTRDKSLLKKTLCHDKIYKFGHKDGLISWALKSGVSAREDGCILKRTLLHIGARGVN</sequence>
<dbReference type="InterPro" id="IPR002182">
    <property type="entry name" value="NB-ARC"/>
</dbReference>
<evidence type="ECO:0000313" key="4">
    <source>
        <dbReference type="Proteomes" id="UP000006882"/>
    </source>
</evidence>
<dbReference type="GO" id="GO:0006952">
    <property type="term" value="P:defense response"/>
    <property type="evidence" value="ECO:0007669"/>
    <property type="project" value="InterPro"/>
</dbReference>
<keyword evidence="1" id="KW-0520">NAD</keyword>
<dbReference type="PANTHER" id="PTHR11017">
    <property type="entry name" value="LEUCINE-RICH REPEAT-CONTAINING PROTEIN"/>
    <property type="match status" value="1"/>
</dbReference>
<dbReference type="SUPFAM" id="SSF52540">
    <property type="entry name" value="P-loop containing nucleoside triphosphate hydrolases"/>
    <property type="match status" value="1"/>
</dbReference>
<accession>A0A251MYT8</accession>
<gene>
    <name evidence="3" type="ORF">PRUPE_8G117300</name>
</gene>
<evidence type="ECO:0000313" key="3">
    <source>
        <dbReference type="EMBL" id="ONH91479.1"/>
    </source>
</evidence>
<dbReference type="OrthoDB" id="1166111at2759"/>
<reference evidence="3 4" key="1">
    <citation type="journal article" date="2013" name="Nat. Genet.">
        <title>The high-quality draft genome of peach (Prunus persica) identifies unique patterns of genetic diversity, domestication and genome evolution.</title>
        <authorList>
            <consortium name="International Peach Genome Initiative"/>
            <person name="Verde I."/>
            <person name="Abbott A.G."/>
            <person name="Scalabrin S."/>
            <person name="Jung S."/>
            <person name="Shu S."/>
            <person name="Marroni F."/>
            <person name="Zhebentyayeva T."/>
            <person name="Dettori M.T."/>
            <person name="Grimwood J."/>
            <person name="Cattonaro F."/>
            <person name="Zuccolo A."/>
            <person name="Rossini L."/>
            <person name="Jenkins J."/>
            <person name="Vendramin E."/>
            <person name="Meisel L.A."/>
            <person name="Decroocq V."/>
            <person name="Sosinski B."/>
            <person name="Prochnik S."/>
            <person name="Mitros T."/>
            <person name="Policriti A."/>
            <person name="Cipriani G."/>
            <person name="Dondini L."/>
            <person name="Ficklin S."/>
            <person name="Goodstein D.M."/>
            <person name="Xuan P."/>
            <person name="Del Fabbro C."/>
            <person name="Aramini V."/>
            <person name="Copetti D."/>
            <person name="Gonzalez S."/>
            <person name="Horner D.S."/>
            <person name="Falchi R."/>
            <person name="Lucas S."/>
            <person name="Mica E."/>
            <person name="Maldonado J."/>
            <person name="Lazzari B."/>
            <person name="Bielenberg D."/>
            <person name="Pirona R."/>
            <person name="Miculan M."/>
            <person name="Barakat A."/>
            <person name="Testolin R."/>
            <person name="Stella A."/>
            <person name="Tartarini S."/>
            <person name="Tonutti P."/>
            <person name="Arus P."/>
            <person name="Orellana A."/>
            <person name="Wells C."/>
            <person name="Main D."/>
            <person name="Vizzotto G."/>
            <person name="Silva H."/>
            <person name="Salamini F."/>
            <person name="Schmutz J."/>
            <person name="Morgante M."/>
            <person name="Rokhsar D.S."/>
        </authorList>
    </citation>
    <scope>NUCLEOTIDE SEQUENCE [LARGE SCALE GENOMIC DNA]</scope>
    <source>
        <strain evidence="4">cv. Nemared</strain>
    </source>
</reference>
<protein>
    <recommendedName>
        <fullName evidence="2">TIR domain-containing protein</fullName>
    </recommendedName>
</protein>
<organism evidence="3 4">
    <name type="scientific">Prunus persica</name>
    <name type="common">Peach</name>
    <name type="synonym">Amygdalus persica</name>
    <dbReference type="NCBI Taxonomy" id="3760"/>
    <lineage>
        <taxon>Eukaryota</taxon>
        <taxon>Viridiplantae</taxon>
        <taxon>Streptophyta</taxon>
        <taxon>Embryophyta</taxon>
        <taxon>Tracheophyta</taxon>
        <taxon>Spermatophyta</taxon>
        <taxon>Magnoliopsida</taxon>
        <taxon>eudicotyledons</taxon>
        <taxon>Gunneridae</taxon>
        <taxon>Pentapetalae</taxon>
        <taxon>rosids</taxon>
        <taxon>fabids</taxon>
        <taxon>Rosales</taxon>
        <taxon>Rosaceae</taxon>
        <taxon>Amygdaloideae</taxon>
        <taxon>Amygdaleae</taxon>
        <taxon>Prunus</taxon>
    </lineage>
</organism>
<dbReference type="SUPFAM" id="SSF52200">
    <property type="entry name" value="Toll/Interleukin receptor TIR domain"/>
    <property type="match status" value="1"/>
</dbReference>
<dbReference type="InterPro" id="IPR027417">
    <property type="entry name" value="P-loop_NTPase"/>
</dbReference>
<dbReference type="InterPro" id="IPR044974">
    <property type="entry name" value="Disease_R_plants"/>
</dbReference>
<dbReference type="GO" id="GO:0043531">
    <property type="term" value="F:ADP binding"/>
    <property type="evidence" value="ECO:0007669"/>
    <property type="project" value="InterPro"/>
</dbReference>
<name>A0A251MYT8_PRUPE</name>
<dbReference type="Gene3D" id="3.40.50.10140">
    <property type="entry name" value="Toll/interleukin-1 receptor homology (TIR) domain"/>
    <property type="match status" value="1"/>
</dbReference>
<dbReference type="Gramene" id="ONH91479">
    <property type="protein sequence ID" value="ONH91479"/>
    <property type="gene ID" value="PRUPE_8G117300"/>
</dbReference>
<dbReference type="Pfam" id="PF01582">
    <property type="entry name" value="TIR"/>
    <property type="match status" value="1"/>
</dbReference>
<proteinExistence type="predicted"/>
<dbReference type="STRING" id="3760.A0A251MYT8"/>
<dbReference type="PROSITE" id="PS50104">
    <property type="entry name" value="TIR"/>
    <property type="match status" value="1"/>
</dbReference>